<keyword evidence="3 6" id="KW-0133">Cell shape</keyword>
<evidence type="ECO:0000256" key="5">
    <source>
        <dbReference type="ARBA" id="ARBA00023316"/>
    </source>
</evidence>
<protein>
    <submittedName>
        <fullName evidence="9">L,D-transpeptidase-like protein</fullName>
    </submittedName>
</protein>
<name>A0A2A9E126_9MICO</name>
<organism evidence="9 10">
    <name type="scientific">Sanguibacter antarcticus</name>
    <dbReference type="NCBI Taxonomy" id="372484"/>
    <lineage>
        <taxon>Bacteria</taxon>
        <taxon>Bacillati</taxon>
        <taxon>Actinomycetota</taxon>
        <taxon>Actinomycetes</taxon>
        <taxon>Micrococcales</taxon>
        <taxon>Sanguibacteraceae</taxon>
        <taxon>Sanguibacter</taxon>
    </lineage>
</organism>
<reference evidence="9 10" key="1">
    <citation type="submission" date="2017-10" db="EMBL/GenBank/DDBJ databases">
        <title>Sequencing the genomes of 1000 actinobacteria strains.</title>
        <authorList>
            <person name="Klenk H.-P."/>
        </authorList>
    </citation>
    <scope>NUCLEOTIDE SEQUENCE [LARGE SCALE GENOMIC DNA]</scope>
    <source>
        <strain evidence="9 10">DSM 18966</strain>
    </source>
</reference>
<sequence length="294" mass="30043">MLSRGRTSVVSAAGVLVVLAAVGFTLGRSPHETVVARVETVSAPAAPSAPAPAPADEGPAVDPTSYDLAALPSVDVFSVLPELPLDPAPDLPPTQVLVTPTGEAAPVFAEPGSPPVARLASEQVHDGTTVPVVEQHEHWLRVLLPGRQGYPSAGVTGQATGWVRAADVTTAADPFLVTVSLSGGLRILEDGVAIYESPDLGYGTQATPTPLGRTFIMTMFTDPAAAYTRGLPIVALGVQSPTLDGFGGTDVAVTAFHFHDDRAQAVSNGCVRVDEATIAQLAALPLGTPVVITA</sequence>
<evidence type="ECO:0000256" key="4">
    <source>
        <dbReference type="ARBA" id="ARBA00022984"/>
    </source>
</evidence>
<dbReference type="OrthoDB" id="5243103at2"/>
<evidence type="ECO:0000313" key="10">
    <source>
        <dbReference type="Proteomes" id="UP000225548"/>
    </source>
</evidence>
<proteinExistence type="predicted"/>
<dbReference type="SUPFAM" id="SSF141523">
    <property type="entry name" value="L,D-transpeptidase catalytic domain-like"/>
    <property type="match status" value="1"/>
</dbReference>
<evidence type="ECO:0000259" key="8">
    <source>
        <dbReference type="PROSITE" id="PS52029"/>
    </source>
</evidence>
<evidence type="ECO:0000256" key="1">
    <source>
        <dbReference type="ARBA" id="ARBA00004752"/>
    </source>
</evidence>
<dbReference type="UniPathway" id="UPA00219"/>
<evidence type="ECO:0000256" key="7">
    <source>
        <dbReference type="SAM" id="MobiDB-lite"/>
    </source>
</evidence>
<dbReference type="RefSeq" id="WP_098453678.1">
    <property type="nucleotide sequence ID" value="NZ_PDJG01000001.1"/>
</dbReference>
<evidence type="ECO:0000256" key="2">
    <source>
        <dbReference type="ARBA" id="ARBA00022679"/>
    </source>
</evidence>
<dbReference type="GO" id="GO:0016740">
    <property type="term" value="F:transferase activity"/>
    <property type="evidence" value="ECO:0007669"/>
    <property type="project" value="UniProtKB-KW"/>
</dbReference>
<dbReference type="GO" id="GO:0009252">
    <property type="term" value="P:peptidoglycan biosynthetic process"/>
    <property type="evidence" value="ECO:0007669"/>
    <property type="project" value="UniProtKB-UniPathway"/>
</dbReference>
<dbReference type="PROSITE" id="PS52029">
    <property type="entry name" value="LD_TPASE"/>
    <property type="match status" value="1"/>
</dbReference>
<feature type="domain" description="L,D-TPase catalytic" evidence="8">
    <location>
        <begin position="174"/>
        <end position="293"/>
    </location>
</feature>
<keyword evidence="10" id="KW-1185">Reference proteome</keyword>
<dbReference type="GO" id="GO:0071555">
    <property type="term" value="P:cell wall organization"/>
    <property type="evidence" value="ECO:0007669"/>
    <property type="project" value="UniProtKB-UniRule"/>
</dbReference>
<evidence type="ECO:0000313" key="9">
    <source>
        <dbReference type="EMBL" id="PFG32281.1"/>
    </source>
</evidence>
<keyword evidence="5 6" id="KW-0961">Cell wall biogenesis/degradation</keyword>
<accession>A0A2A9E126</accession>
<evidence type="ECO:0000256" key="3">
    <source>
        <dbReference type="ARBA" id="ARBA00022960"/>
    </source>
</evidence>
<dbReference type="InterPro" id="IPR038063">
    <property type="entry name" value="Transpep_catalytic_dom"/>
</dbReference>
<comment type="pathway">
    <text evidence="1 6">Cell wall biogenesis; peptidoglycan biosynthesis.</text>
</comment>
<dbReference type="Gene3D" id="2.40.440.10">
    <property type="entry name" value="L,D-transpeptidase catalytic domain-like"/>
    <property type="match status" value="1"/>
</dbReference>
<gene>
    <name evidence="9" type="ORF">ATL42_0101</name>
</gene>
<feature type="active site" description="Proton donor/acceptor" evidence="6">
    <location>
        <position position="259"/>
    </location>
</feature>
<dbReference type="GO" id="GO:0008360">
    <property type="term" value="P:regulation of cell shape"/>
    <property type="evidence" value="ECO:0007669"/>
    <property type="project" value="UniProtKB-UniRule"/>
</dbReference>
<dbReference type="AlphaFoldDB" id="A0A2A9E126"/>
<dbReference type="CDD" id="cd16913">
    <property type="entry name" value="YkuD_like"/>
    <property type="match status" value="1"/>
</dbReference>
<feature type="active site" description="Nucleophile" evidence="6">
    <location>
        <position position="270"/>
    </location>
</feature>
<keyword evidence="4 6" id="KW-0573">Peptidoglycan synthesis</keyword>
<dbReference type="Pfam" id="PF03734">
    <property type="entry name" value="YkuD"/>
    <property type="match status" value="1"/>
</dbReference>
<comment type="caution">
    <text evidence="9">The sequence shown here is derived from an EMBL/GenBank/DDBJ whole genome shotgun (WGS) entry which is preliminary data.</text>
</comment>
<evidence type="ECO:0000256" key="6">
    <source>
        <dbReference type="PROSITE-ProRule" id="PRU01373"/>
    </source>
</evidence>
<feature type="region of interest" description="Disordered" evidence="7">
    <location>
        <begin position="45"/>
        <end position="64"/>
    </location>
</feature>
<dbReference type="EMBL" id="PDJG01000001">
    <property type="protein sequence ID" value="PFG32281.1"/>
    <property type="molecule type" value="Genomic_DNA"/>
</dbReference>
<keyword evidence="2" id="KW-0808">Transferase</keyword>
<dbReference type="InterPro" id="IPR005490">
    <property type="entry name" value="LD_TPept_cat_dom"/>
</dbReference>
<dbReference type="Proteomes" id="UP000225548">
    <property type="component" value="Unassembled WGS sequence"/>
</dbReference>